<keyword evidence="2" id="KW-1185">Reference proteome</keyword>
<comment type="caution">
    <text evidence="1">The sequence shown here is derived from an EMBL/GenBank/DDBJ whole genome shotgun (WGS) entry which is preliminary data.</text>
</comment>
<dbReference type="EMBL" id="CM046394">
    <property type="protein sequence ID" value="KAI8547295.1"/>
    <property type="molecule type" value="Genomic_DNA"/>
</dbReference>
<name>A0ACC0N217_RHOML</name>
<evidence type="ECO:0000313" key="2">
    <source>
        <dbReference type="Proteomes" id="UP001062846"/>
    </source>
</evidence>
<accession>A0ACC0N217</accession>
<reference evidence="1" key="1">
    <citation type="submission" date="2022-02" db="EMBL/GenBank/DDBJ databases">
        <title>Plant Genome Project.</title>
        <authorList>
            <person name="Zhang R.-G."/>
        </authorList>
    </citation>
    <scope>NUCLEOTIDE SEQUENCE</scope>
    <source>
        <strain evidence="1">AT1</strain>
    </source>
</reference>
<protein>
    <submittedName>
        <fullName evidence="1">Uncharacterized protein</fullName>
    </submittedName>
</protein>
<gene>
    <name evidence="1" type="ORF">RHMOL_Rhmol07G0183700</name>
</gene>
<proteinExistence type="predicted"/>
<evidence type="ECO:0000313" key="1">
    <source>
        <dbReference type="EMBL" id="KAI8547295.1"/>
    </source>
</evidence>
<dbReference type="Proteomes" id="UP001062846">
    <property type="component" value="Chromosome 7"/>
</dbReference>
<organism evidence="1 2">
    <name type="scientific">Rhododendron molle</name>
    <name type="common">Chinese azalea</name>
    <name type="synonym">Azalea mollis</name>
    <dbReference type="NCBI Taxonomy" id="49168"/>
    <lineage>
        <taxon>Eukaryota</taxon>
        <taxon>Viridiplantae</taxon>
        <taxon>Streptophyta</taxon>
        <taxon>Embryophyta</taxon>
        <taxon>Tracheophyta</taxon>
        <taxon>Spermatophyta</taxon>
        <taxon>Magnoliopsida</taxon>
        <taxon>eudicotyledons</taxon>
        <taxon>Gunneridae</taxon>
        <taxon>Pentapetalae</taxon>
        <taxon>asterids</taxon>
        <taxon>Ericales</taxon>
        <taxon>Ericaceae</taxon>
        <taxon>Ericoideae</taxon>
        <taxon>Rhodoreae</taxon>
        <taxon>Rhododendron</taxon>
    </lineage>
</organism>
<sequence>MMFIDPKTLRMESDLNKDRDLEPLNAPKKAKQEKLKNMAAVTQSLQEIRGPYDGRDGSKPTRKDKRDESRSRMKMNIKSQTGTPKVFGTTKKVSRGCYAIWRSLLD</sequence>